<accession>A0A1W1BEW7</accession>
<gene>
    <name evidence="1" type="ORF">MNB_SV-6-1351</name>
</gene>
<name>A0A1W1BEW7_9ZZZZ</name>
<sequence length="69" mass="8208">MTPQEQEIDKMKREIKKEVFLAFKSNMKIFDWDIPENNDRKSAELIIAVMQEAIDELKEEIANGNFDQY</sequence>
<proteinExistence type="predicted"/>
<evidence type="ECO:0000313" key="1">
    <source>
        <dbReference type="EMBL" id="SFV52091.1"/>
    </source>
</evidence>
<organism evidence="1">
    <name type="scientific">hydrothermal vent metagenome</name>
    <dbReference type="NCBI Taxonomy" id="652676"/>
    <lineage>
        <taxon>unclassified sequences</taxon>
        <taxon>metagenomes</taxon>
        <taxon>ecological metagenomes</taxon>
    </lineage>
</organism>
<reference evidence="1" key="1">
    <citation type="submission" date="2016-10" db="EMBL/GenBank/DDBJ databases">
        <authorList>
            <person name="de Groot N.N."/>
        </authorList>
    </citation>
    <scope>NUCLEOTIDE SEQUENCE</scope>
</reference>
<dbReference type="EMBL" id="FPHC01000024">
    <property type="protein sequence ID" value="SFV52091.1"/>
    <property type="molecule type" value="Genomic_DNA"/>
</dbReference>
<protein>
    <submittedName>
        <fullName evidence="1">Uncharacterized protein</fullName>
    </submittedName>
</protein>
<dbReference type="AlphaFoldDB" id="A0A1W1BEW7"/>